<feature type="domain" description="VTC" evidence="1">
    <location>
        <begin position="7"/>
        <end position="226"/>
    </location>
</feature>
<dbReference type="AlphaFoldDB" id="A0A4R6ZSY5"/>
<dbReference type="Gene3D" id="3.20.100.30">
    <property type="entry name" value="VTC, catalytic tunnel domain"/>
    <property type="match status" value="1"/>
</dbReference>
<evidence type="ECO:0000259" key="1">
    <source>
        <dbReference type="Pfam" id="PF09359"/>
    </source>
</evidence>
<dbReference type="InterPro" id="IPR042267">
    <property type="entry name" value="VTC_sf"/>
</dbReference>
<dbReference type="CDD" id="cd07750">
    <property type="entry name" value="PolyPPase_VTC_like"/>
    <property type="match status" value="1"/>
</dbReference>
<name>A0A4R6ZSY5_9LIST</name>
<dbReference type="InterPro" id="IPR018966">
    <property type="entry name" value="VTC_domain"/>
</dbReference>
<accession>A0A4R6ZSY5</accession>
<proteinExistence type="predicted"/>
<organism evidence="2 3">
    <name type="scientific">Listeria rocourtiae</name>
    <dbReference type="NCBI Taxonomy" id="647910"/>
    <lineage>
        <taxon>Bacteria</taxon>
        <taxon>Bacillati</taxon>
        <taxon>Bacillota</taxon>
        <taxon>Bacilli</taxon>
        <taxon>Bacillales</taxon>
        <taxon>Listeriaceae</taxon>
        <taxon>Listeria</taxon>
    </lineage>
</organism>
<dbReference type="Proteomes" id="UP000295558">
    <property type="component" value="Unassembled WGS sequence"/>
</dbReference>
<dbReference type="GO" id="GO:0006799">
    <property type="term" value="P:polyphosphate biosynthetic process"/>
    <property type="evidence" value="ECO:0007669"/>
    <property type="project" value="UniProtKB-ARBA"/>
</dbReference>
<reference evidence="2 3" key="1">
    <citation type="submission" date="2019-03" db="EMBL/GenBank/DDBJ databases">
        <title>Genomic Encyclopedia of Type Strains, Phase III (KMG-III): the genomes of soil and plant-associated and newly described type strains.</title>
        <authorList>
            <person name="Whitman W."/>
        </authorList>
    </citation>
    <scope>NUCLEOTIDE SEQUENCE [LARGE SCALE GENOMIC DNA]</scope>
    <source>
        <strain evidence="2 3">CECT 7972</strain>
    </source>
</reference>
<dbReference type="RefSeq" id="WP_036071591.1">
    <property type="nucleotide sequence ID" value="NZ_JAARQJ010000017.1"/>
</dbReference>
<evidence type="ECO:0000313" key="3">
    <source>
        <dbReference type="Proteomes" id="UP000295558"/>
    </source>
</evidence>
<comment type="caution">
    <text evidence="2">The sequence shown here is derived from an EMBL/GenBank/DDBJ whole genome shotgun (WGS) entry which is preliminary data.</text>
</comment>
<dbReference type="EMBL" id="SNZK01000001">
    <property type="protein sequence ID" value="TDR55735.1"/>
    <property type="molecule type" value="Genomic_DNA"/>
</dbReference>
<keyword evidence="3" id="KW-1185">Reference proteome</keyword>
<dbReference type="OrthoDB" id="185578at2"/>
<evidence type="ECO:0000313" key="2">
    <source>
        <dbReference type="EMBL" id="TDR55735.1"/>
    </source>
</evidence>
<gene>
    <name evidence="2" type="ORF">DFP96_101678</name>
</gene>
<dbReference type="Pfam" id="PF09359">
    <property type="entry name" value="VTC"/>
    <property type="match status" value="1"/>
</dbReference>
<sequence>MAMQIFERKEKKYILSQEKYGEFLERISAHMKEDKYGLHTICSLYYDTKNYDLIKRSSEKPTYKEKFRVRTYGVPSDEQMVYLEIKKKLMGIVYKRRISMRLAQVDTYMQSEKERKFDNRLDQQISNEIFWLKQKETITPKVIIAYDRRAFSAYEEDGFRVTFDAKIRWRNNDLLLLNGHDGELVAPEIDILMEVKSLHAYPLWFANILSDLDLYPSKFSKYEQVYRRYLMNQKVGV</sequence>
<dbReference type="STRING" id="1265846.PROCOU_10191"/>
<protein>
    <submittedName>
        <fullName evidence="2">VTC domain-containing protein</fullName>
    </submittedName>
</protein>